<evidence type="ECO:0000313" key="2">
    <source>
        <dbReference type="EMBL" id="WZU66899.1"/>
    </source>
</evidence>
<feature type="compositionally biased region" description="Basic residues" evidence="1">
    <location>
        <begin position="57"/>
        <end position="66"/>
    </location>
</feature>
<dbReference type="AlphaFoldDB" id="A0AAN0NLF6"/>
<dbReference type="RefSeq" id="WP_342076218.1">
    <property type="nucleotide sequence ID" value="NZ_CP151767.2"/>
</dbReference>
<proteinExistence type="predicted"/>
<sequence length="103" mass="11638">MAATKIATCCYCGTRAALVLRGKERHELTCSNCGAPLHALKMLPIAPHGAPAADHAKRTKAHRPPARHYPAQSYRKPQKRKKSKSFRRKVFEELWDVIEDVFD</sequence>
<evidence type="ECO:0000313" key="3">
    <source>
        <dbReference type="Proteomes" id="UP001470809"/>
    </source>
</evidence>
<dbReference type="EMBL" id="CP151767">
    <property type="protein sequence ID" value="WZU66899.1"/>
    <property type="molecule type" value="Genomic_DNA"/>
</dbReference>
<keyword evidence="3" id="KW-1185">Reference proteome</keyword>
<protein>
    <recommendedName>
        <fullName evidence="4">TFIIB-type zinc ribbon-containing protein</fullName>
    </recommendedName>
</protein>
<feature type="compositionally biased region" description="Basic residues" evidence="1">
    <location>
        <begin position="76"/>
        <end position="86"/>
    </location>
</feature>
<gene>
    <name evidence="2" type="ORF">AABB31_18205</name>
</gene>
<name>A0AAN0NLF6_9RHOB</name>
<dbReference type="Proteomes" id="UP001470809">
    <property type="component" value="Chromosome"/>
</dbReference>
<accession>A0AAN0NLF6</accession>
<organism evidence="2 3">
    <name type="scientific">Yoonia rhodophyticola</name>
    <dbReference type="NCBI Taxonomy" id="3137370"/>
    <lineage>
        <taxon>Bacteria</taxon>
        <taxon>Pseudomonadati</taxon>
        <taxon>Pseudomonadota</taxon>
        <taxon>Alphaproteobacteria</taxon>
        <taxon>Rhodobacterales</taxon>
        <taxon>Paracoccaceae</taxon>
        <taxon>Yoonia</taxon>
    </lineage>
</organism>
<feature type="region of interest" description="Disordered" evidence="1">
    <location>
        <begin position="49"/>
        <end position="86"/>
    </location>
</feature>
<dbReference type="KEGG" id="yrh:AABB31_18205"/>
<evidence type="ECO:0008006" key="4">
    <source>
        <dbReference type="Google" id="ProtNLM"/>
    </source>
</evidence>
<reference evidence="2 3" key="2">
    <citation type="submission" date="2024-08" db="EMBL/GenBank/DDBJ databases">
        <title>Phylogenomic analyses of a clade within the roseobacter group suggest taxonomic reassignments of species of the genera Aestuariivita, Citreicella, Loktanella, Nautella, Pelagibaca, Ruegeria, Thalassobius, Thiobacimonas and Tropicibacter, and the proposal o.</title>
        <authorList>
            <person name="Jeon C.O."/>
        </authorList>
    </citation>
    <scope>NUCLEOTIDE SEQUENCE [LARGE SCALE GENOMIC DNA]</scope>
    <source>
        <strain evidence="2 3">SS1-5</strain>
    </source>
</reference>
<reference evidence="3" key="1">
    <citation type="submission" date="2024-04" db="EMBL/GenBank/DDBJ databases">
        <title>Phylogenomic analyses of a clade within the roseobacter group suggest taxonomic reassignments of species of the genera Aestuariivita, Citreicella, Loktanella, Nautella, Pelagibaca, Ruegeria, Thalassobius, Thiobacimonas and Tropicibacter, and the proposal o.</title>
        <authorList>
            <person name="Jeon C.O."/>
        </authorList>
    </citation>
    <scope>NUCLEOTIDE SEQUENCE [LARGE SCALE GENOMIC DNA]</scope>
    <source>
        <strain evidence="3">SS1-5</strain>
    </source>
</reference>
<evidence type="ECO:0000256" key="1">
    <source>
        <dbReference type="SAM" id="MobiDB-lite"/>
    </source>
</evidence>